<feature type="compositionally biased region" description="Polar residues" evidence="1">
    <location>
        <begin position="225"/>
        <end position="237"/>
    </location>
</feature>
<dbReference type="EnsemblMetazoa" id="LLOJ008532-RA">
    <property type="protein sequence ID" value="LLOJ008532-PA"/>
    <property type="gene ID" value="LLOJ008532"/>
</dbReference>
<protein>
    <submittedName>
        <fullName evidence="3">Putative conserved plasma membrane protein</fullName>
    </submittedName>
</protein>
<organism evidence="4 5">
    <name type="scientific">Lutzomyia longipalpis</name>
    <name type="common">Sand fly</name>
    <dbReference type="NCBI Taxonomy" id="7200"/>
    <lineage>
        <taxon>Eukaryota</taxon>
        <taxon>Metazoa</taxon>
        <taxon>Ecdysozoa</taxon>
        <taxon>Arthropoda</taxon>
        <taxon>Hexapoda</taxon>
        <taxon>Insecta</taxon>
        <taxon>Pterygota</taxon>
        <taxon>Neoptera</taxon>
        <taxon>Endopterygota</taxon>
        <taxon>Diptera</taxon>
        <taxon>Nematocera</taxon>
        <taxon>Psychodoidea</taxon>
        <taxon>Psychodidae</taxon>
        <taxon>Lutzomyia</taxon>
        <taxon>Lutzomyia</taxon>
    </lineage>
</organism>
<dbReference type="PANTHER" id="PTHR39387:SF1">
    <property type="entry name" value="SHAVENOID, ISOFORM B"/>
    <property type="match status" value="1"/>
</dbReference>
<dbReference type="VEuPathDB" id="VectorBase:LLOJ008532"/>
<dbReference type="Proteomes" id="UP000092461">
    <property type="component" value="Unassembled WGS sequence"/>
</dbReference>
<feature type="transmembrane region" description="Helical" evidence="2">
    <location>
        <begin position="149"/>
        <end position="171"/>
    </location>
</feature>
<feature type="region of interest" description="Disordered" evidence="1">
    <location>
        <begin position="177"/>
        <end position="238"/>
    </location>
</feature>
<dbReference type="VEuPathDB" id="VectorBase:LLONM1_009779"/>
<feature type="region of interest" description="Disordered" evidence="1">
    <location>
        <begin position="597"/>
        <end position="623"/>
    </location>
</feature>
<feature type="region of interest" description="Disordered" evidence="1">
    <location>
        <begin position="692"/>
        <end position="722"/>
    </location>
</feature>
<reference evidence="5" key="1">
    <citation type="submission" date="2012-05" db="EMBL/GenBank/DDBJ databases">
        <title>Whole Genome Assembly of Lutzomyia longipalpis.</title>
        <authorList>
            <person name="Richards S."/>
            <person name="Qu C."/>
            <person name="Dillon R."/>
            <person name="Worley K."/>
            <person name="Scherer S."/>
            <person name="Batterton M."/>
            <person name="Taylor A."/>
            <person name="Hawes A."/>
            <person name="Hernandez B."/>
            <person name="Kovar C."/>
            <person name="Mandapat C."/>
            <person name="Pham C."/>
            <person name="Qu C."/>
            <person name="Jing C."/>
            <person name="Bess C."/>
            <person name="Bandaranaike D."/>
            <person name="Ngo D."/>
            <person name="Ongeri F."/>
            <person name="Arias F."/>
            <person name="Lara F."/>
            <person name="Weissenberger G."/>
            <person name="Kamau G."/>
            <person name="Han H."/>
            <person name="Shen H."/>
            <person name="Dinh H."/>
            <person name="Khalil I."/>
            <person name="Jones J."/>
            <person name="Shafer J."/>
            <person name="Jayaseelan J."/>
            <person name="Quiroz J."/>
            <person name="Blankenburg K."/>
            <person name="Nguyen L."/>
            <person name="Jackson L."/>
            <person name="Francisco L."/>
            <person name="Tang L.-Y."/>
            <person name="Pu L.-L."/>
            <person name="Perales L."/>
            <person name="Lorensuhewa L."/>
            <person name="Munidasa M."/>
            <person name="Coyle M."/>
            <person name="Taylor M."/>
            <person name="Puazo M."/>
            <person name="Firestine M."/>
            <person name="Scheel M."/>
            <person name="Javaid M."/>
            <person name="Wang M."/>
            <person name="Li M."/>
            <person name="Tabassum N."/>
            <person name="Saada N."/>
            <person name="Osuji N."/>
            <person name="Aqrawi P."/>
            <person name="Fu Q."/>
            <person name="Thornton R."/>
            <person name="Raj R."/>
            <person name="Goodspeed R."/>
            <person name="Mata R."/>
            <person name="Najjar R."/>
            <person name="Gubbala S."/>
            <person name="Lee S."/>
            <person name="Denson S."/>
            <person name="Patil S."/>
            <person name="Macmil S."/>
            <person name="Qi S."/>
            <person name="Matskevitch T."/>
            <person name="Palculict T."/>
            <person name="Mathew T."/>
            <person name="Vee V."/>
            <person name="Velamala V."/>
            <person name="Korchina V."/>
            <person name="Cai W."/>
            <person name="Liu W."/>
            <person name="Dai W."/>
            <person name="Zou X."/>
            <person name="Zhu Y."/>
            <person name="Zhang Y."/>
            <person name="Wu Y.-Q."/>
            <person name="Xin Y."/>
            <person name="Nazarath L."/>
            <person name="Kovar C."/>
            <person name="Han Y."/>
            <person name="Muzny D."/>
            <person name="Gibbs R."/>
        </authorList>
    </citation>
    <scope>NUCLEOTIDE SEQUENCE [LARGE SCALE GENOMIC DNA]</scope>
    <source>
        <strain evidence="5">Jacobina</strain>
    </source>
</reference>
<dbReference type="EMBL" id="GITU01001780">
    <property type="protein sequence ID" value="MBC1170483.1"/>
    <property type="molecule type" value="Transcribed_RNA"/>
</dbReference>
<feature type="region of interest" description="Disordered" evidence="1">
    <location>
        <begin position="751"/>
        <end position="778"/>
    </location>
</feature>
<evidence type="ECO:0000256" key="1">
    <source>
        <dbReference type="SAM" id="MobiDB-lite"/>
    </source>
</evidence>
<name>A0A1B0GKH4_LUTLO</name>
<feature type="compositionally biased region" description="Polar residues" evidence="1">
    <location>
        <begin position="179"/>
        <end position="192"/>
    </location>
</feature>
<keyword evidence="5" id="KW-1185">Reference proteome</keyword>
<feature type="compositionally biased region" description="Acidic residues" evidence="1">
    <location>
        <begin position="1432"/>
        <end position="1444"/>
    </location>
</feature>
<dbReference type="EMBL" id="AJWK01028880">
    <property type="status" value="NOT_ANNOTATED_CDS"/>
    <property type="molecule type" value="Genomic_DNA"/>
</dbReference>
<evidence type="ECO:0000256" key="2">
    <source>
        <dbReference type="SAM" id="Phobius"/>
    </source>
</evidence>
<accession>A0A1B0GKH4</accession>
<proteinExistence type="predicted"/>
<keyword evidence="2" id="KW-0472">Membrane</keyword>
<evidence type="ECO:0000313" key="3">
    <source>
        <dbReference type="EMBL" id="MBC1170483.1"/>
    </source>
</evidence>
<feature type="region of interest" description="Disordered" evidence="1">
    <location>
        <begin position="488"/>
        <end position="578"/>
    </location>
</feature>
<keyword evidence="2" id="KW-0812">Transmembrane</keyword>
<feature type="compositionally biased region" description="Acidic residues" evidence="1">
    <location>
        <begin position="851"/>
        <end position="868"/>
    </location>
</feature>
<reference evidence="4" key="3">
    <citation type="submission" date="2020-05" db="UniProtKB">
        <authorList>
            <consortium name="EnsemblMetazoa"/>
        </authorList>
    </citation>
    <scope>IDENTIFICATION</scope>
    <source>
        <strain evidence="4">Jacobina</strain>
    </source>
</reference>
<dbReference type="GO" id="GO:0005938">
    <property type="term" value="C:cell cortex"/>
    <property type="evidence" value="ECO:0007669"/>
    <property type="project" value="TreeGrafter"/>
</dbReference>
<dbReference type="GO" id="GO:0035317">
    <property type="term" value="P:imaginal disc-derived wing hair organization"/>
    <property type="evidence" value="ECO:0007669"/>
    <property type="project" value="TreeGrafter"/>
</dbReference>
<dbReference type="EMBL" id="AJWK01028879">
    <property type="status" value="NOT_ANNOTATED_CDS"/>
    <property type="molecule type" value="Genomic_DNA"/>
</dbReference>
<evidence type="ECO:0000313" key="4">
    <source>
        <dbReference type="EnsemblMetazoa" id="LLOJ008532-PA"/>
    </source>
</evidence>
<feature type="compositionally biased region" description="Low complexity" evidence="1">
    <location>
        <begin position="755"/>
        <end position="773"/>
    </location>
</feature>
<dbReference type="PANTHER" id="PTHR39387">
    <property type="entry name" value="SHAVENOID, ISOFORM B"/>
    <property type="match status" value="1"/>
</dbReference>
<feature type="compositionally biased region" description="Low complexity" evidence="1">
    <location>
        <begin position="213"/>
        <end position="224"/>
    </location>
</feature>
<reference evidence="3" key="2">
    <citation type="journal article" date="2020" name="BMC">
        <title>Leishmania infection induces a limited differential gene expression in the sand fly midgut.</title>
        <authorList>
            <person name="Coutinho-Abreu I.V."/>
            <person name="Serafim T.D."/>
            <person name="Meneses C."/>
            <person name="Kamhawi S."/>
            <person name="Oliveira F."/>
            <person name="Valenzuela J.G."/>
        </authorList>
    </citation>
    <scope>NUCLEOTIDE SEQUENCE</scope>
    <source>
        <strain evidence="3">Jacobina</strain>
        <tissue evidence="3">Midgut</tissue>
    </source>
</reference>
<keyword evidence="2" id="KW-1133">Transmembrane helix</keyword>
<feature type="region of interest" description="Disordered" evidence="1">
    <location>
        <begin position="848"/>
        <end position="881"/>
    </location>
</feature>
<feature type="region of interest" description="Disordered" evidence="1">
    <location>
        <begin position="1413"/>
        <end position="1463"/>
    </location>
</feature>
<feature type="region of interest" description="Disordered" evidence="1">
    <location>
        <begin position="293"/>
        <end position="325"/>
    </location>
</feature>
<sequence>GILNPICAVTGSQFLTKTGWTELRNPLDTDVPFRLFRDEGRTFLQWVGEADLRHRMQGRLILVHLLCRDMTPLDTALPLTNGSISGSSTSGGVASVDDDLLPNQNIFTPCVAFRVAGTPIKHVNNVTEVSFQSESSTASNSEGLTTREYVVIGLCSLLLGLIYVASVFLYLHMKKRKNQSPSGSVSGHTVKNNELPFPPNDQVTYGPGFHRNGGSSLYGSKSYSPRNQGSNMRNVTGGNLVGEEMGIIKSNPLLKHFPNLSDNSGFMSDQSNSNSEFDDDLPQIDIEKTQATVHLNSGRTSPKVRGDDAHAESSAGNQDTERIPEENVSIVEDMTAEDKLENMKAIVNGTIRRKLYFNPAYFEPDLLASPPPAALEFLHKIREVITIAKFKMATKKYQPCLEALPEELQNGSEIYYGRSAPPSSRRSSVIAKSDTSKKKASCSGCPGCETASASSVKQSAQLQLPSSQLDDGNCKNCGDKRNSIRKWLEGVSSGVNEESPISDTEKKDSDTCEKDPKKTDLLKKNLKHLGTDSSSSSDSDTIKANSVKSNKRRAPPIPTNPPRIITRPKVPPPPVKESDKAQLYSKIASSEIYNNPQFMQSSPELPPKNPHAARQPGRGHRKQKMEVMDQYSTAPPLNVQVRKQEMLRNMPDMVYEALSKDYRNRTQTIESPFGTLKLPTPDYTDEDYQVHNFRKPGDSPTVPTPDYSSLSRIRGRTCSPGSPIYARKSPHYLIVDYETDSLERAPCNRLRKKFSSPSSSNSSSDSQPSPSLSAALPLEEEVEMRNAVYDRVEGFRKDTICDVVKNKKKADYSLVSEVYVGNAGFSKRGRQPPKIKYNVPCAGSMTIELDPSPDEYDLSTDSDQFEPDTLDRKPKKTASPAQTANIKAWNNHLDKATEFLNSTDNKVNYSSLENMTSLPDLNHMQQRQNQLVLKTTGSFKSDSLSQICNPPVSKTFGSLREIYEAKTQKNLQRPPLTNIDFMDKGRLLTLEERHAKRQRAMTENTLNRKNKPLPPDVIPYNSHYDHPKPPIAVSPTHTAAKNLTVWNADEFNSSADQPNYQEETFEQDTDTYETRSTNSETTEFTGVSETLANSEFEHDRRILANNLEYPTTKEYTTINKLSRFYDNNDYIAENDGCYINKMEGKAEDTLDTYMTIEEVGIKKSNDVEKADEIKEQSDIDRIEVISTKSLTNSLKTNSSKSTLKSAKFSVNLTDLKEHTNLQAPKIFRVEINGESDAMKLAMGMRDRAKKSKDIKNAWKRFVSLASSKLRVSSPTKPDIKFNFVDECLEAGGDRDEGVHSLIDENMNENKTAVDRVIQISPPRTGQKTEPDSGYMSADSNESKAYNRKFYDRFNFKAIEDKINEASYIDIVECPELETDRPYPAIHDDGNKITLEITDNAEEEHERMGHSIVEVGDVADNNSEHYSSGLSTSEEESDDDGDDLCESGAESVETHSVFFKQMRQ</sequence>
<evidence type="ECO:0000313" key="5">
    <source>
        <dbReference type="Proteomes" id="UP000092461"/>
    </source>
</evidence>
<feature type="region of interest" description="Disordered" evidence="1">
    <location>
        <begin position="261"/>
        <end position="280"/>
    </location>
</feature>
<feature type="compositionally biased region" description="Polar residues" evidence="1">
    <location>
        <begin position="493"/>
        <end position="502"/>
    </location>
</feature>
<feature type="compositionally biased region" description="Basic and acidic residues" evidence="1">
    <location>
        <begin position="503"/>
        <end position="523"/>
    </location>
</feature>
<feature type="compositionally biased region" description="Polar residues" evidence="1">
    <location>
        <begin position="261"/>
        <end position="275"/>
    </location>
</feature>